<feature type="domain" description="RWD" evidence="2">
    <location>
        <begin position="21"/>
        <end position="142"/>
    </location>
</feature>
<protein>
    <recommendedName>
        <fullName evidence="6">RWD domain-containing protein</fullName>
    </recommendedName>
</protein>
<dbReference type="CDD" id="cd23820">
    <property type="entry name" value="RWD_RNF14"/>
    <property type="match status" value="1"/>
</dbReference>
<reference evidence="4 5" key="1">
    <citation type="journal article" date="2018" name="Sci. Rep.">
        <title>Raphidocelis subcapitata (=Pseudokirchneriella subcapitata) provides an insight into genome evolution and environmental adaptations in the Sphaeropleales.</title>
        <authorList>
            <person name="Suzuki S."/>
            <person name="Yamaguchi H."/>
            <person name="Nakajima N."/>
            <person name="Kawachi M."/>
        </authorList>
    </citation>
    <scope>NUCLEOTIDE SEQUENCE [LARGE SCALE GENOMIC DNA]</scope>
    <source>
        <strain evidence="4 5">NIES-35</strain>
    </source>
</reference>
<feature type="domain" description="Small nuclear ribonucleoprotein Prp3 C-terminal" evidence="3">
    <location>
        <begin position="185"/>
        <end position="248"/>
    </location>
</feature>
<gene>
    <name evidence="4" type="ORF">Rsub_01612</name>
</gene>
<organism evidence="4 5">
    <name type="scientific">Raphidocelis subcapitata</name>
    <dbReference type="NCBI Taxonomy" id="307507"/>
    <lineage>
        <taxon>Eukaryota</taxon>
        <taxon>Viridiplantae</taxon>
        <taxon>Chlorophyta</taxon>
        <taxon>core chlorophytes</taxon>
        <taxon>Chlorophyceae</taxon>
        <taxon>CS clade</taxon>
        <taxon>Sphaeropleales</taxon>
        <taxon>Selenastraceae</taxon>
        <taxon>Raphidocelis</taxon>
    </lineage>
</organism>
<dbReference type="Proteomes" id="UP000247498">
    <property type="component" value="Unassembled WGS sequence"/>
</dbReference>
<evidence type="ECO:0000313" key="4">
    <source>
        <dbReference type="EMBL" id="GBF88713.1"/>
    </source>
</evidence>
<proteinExistence type="predicted"/>
<dbReference type="Gene3D" id="3.10.110.10">
    <property type="entry name" value="Ubiquitin Conjugating Enzyme"/>
    <property type="match status" value="1"/>
</dbReference>
<dbReference type="CDD" id="cd24163">
    <property type="entry name" value="RWDD2_C"/>
    <property type="match status" value="1"/>
</dbReference>
<dbReference type="InterPro" id="IPR010541">
    <property type="entry name" value="Prp3_C"/>
</dbReference>
<dbReference type="InterPro" id="IPR016135">
    <property type="entry name" value="UBQ-conjugating_enzyme/RWD"/>
</dbReference>
<dbReference type="SUPFAM" id="SSF54495">
    <property type="entry name" value="UBC-like"/>
    <property type="match status" value="1"/>
</dbReference>
<dbReference type="Pfam" id="PF06544">
    <property type="entry name" value="Prp3_C"/>
    <property type="match status" value="1"/>
</dbReference>
<name>A0A2V0NT45_9CHLO</name>
<dbReference type="Pfam" id="PF05773">
    <property type="entry name" value="RWD"/>
    <property type="match status" value="1"/>
</dbReference>
<evidence type="ECO:0000259" key="2">
    <source>
        <dbReference type="Pfam" id="PF05773"/>
    </source>
</evidence>
<sequence>MDKAGRDPVGGRERLDSLVQQLEELEAVEAVHPGCLVLDPTEAQSLALARDAAAAATASGELGWAPPEIGGVLRPAGARLGGAAAAVRFSLPPHYPESPARLALECSARREAHDALSADLRRLAAEWAGGPCLLLAVDWLLEAAAQSGNGIGAGNGEPEARHDSAISGDGSGPADGAPQRRLRAAVWFHHIKSTTKRKHIVAWARELGIAGASKPGMPGVIVCEGAEPAVREYLARLRSLKWQAMQVRAEELLNPAEPEAAAAGASGGFGPGPLIELPETCMSELGQLCRTAGSEDLFKAVLKL</sequence>
<dbReference type="OrthoDB" id="432412at2759"/>
<dbReference type="AlphaFoldDB" id="A0A2V0NT45"/>
<dbReference type="PANTHER" id="PTHR15955:SF8">
    <property type="entry name" value="RWD DOMAIN-CONTAINING PROTEIN 2B-RELATED"/>
    <property type="match status" value="1"/>
</dbReference>
<dbReference type="PANTHER" id="PTHR15955">
    <property type="entry name" value="RWD DOMAIN CONTAINING PROTEIN 2"/>
    <property type="match status" value="1"/>
</dbReference>
<evidence type="ECO:0000313" key="5">
    <source>
        <dbReference type="Proteomes" id="UP000247498"/>
    </source>
</evidence>
<dbReference type="InParanoid" id="A0A2V0NT45"/>
<dbReference type="InterPro" id="IPR006575">
    <property type="entry name" value="RWD_dom"/>
</dbReference>
<evidence type="ECO:0000259" key="3">
    <source>
        <dbReference type="Pfam" id="PF06544"/>
    </source>
</evidence>
<accession>A0A2V0NT45</accession>
<keyword evidence="5" id="KW-1185">Reference proteome</keyword>
<comment type="caution">
    <text evidence="4">The sequence shown here is derived from an EMBL/GenBank/DDBJ whole genome shotgun (WGS) entry which is preliminary data.</text>
</comment>
<dbReference type="InterPro" id="IPR059181">
    <property type="entry name" value="RWDD2A-B_C"/>
</dbReference>
<evidence type="ECO:0008006" key="6">
    <source>
        <dbReference type="Google" id="ProtNLM"/>
    </source>
</evidence>
<feature type="region of interest" description="Disordered" evidence="1">
    <location>
        <begin position="151"/>
        <end position="177"/>
    </location>
</feature>
<dbReference type="EMBL" id="BDRX01000006">
    <property type="protein sequence ID" value="GBF88713.1"/>
    <property type="molecule type" value="Genomic_DNA"/>
</dbReference>
<dbReference type="InterPro" id="IPR017359">
    <property type="entry name" value="Phi-like"/>
</dbReference>
<dbReference type="STRING" id="307507.A0A2V0NT45"/>
<evidence type="ECO:0000256" key="1">
    <source>
        <dbReference type="SAM" id="MobiDB-lite"/>
    </source>
</evidence>